<keyword evidence="11" id="KW-1185">Reference proteome</keyword>
<name>A0A654M835_9ARCH</name>
<gene>
    <name evidence="10" type="primary">cadA</name>
    <name evidence="10" type="ORF">NMY3_01529</name>
</gene>
<dbReference type="InterPro" id="IPR036412">
    <property type="entry name" value="HAD-like_sf"/>
</dbReference>
<dbReference type="SUPFAM" id="SSF81660">
    <property type="entry name" value="Metal cation-transporting ATPase, ATP-binding domain N"/>
    <property type="match status" value="1"/>
</dbReference>
<evidence type="ECO:0000256" key="8">
    <source>
        <dbReference type="SAM" id="Phobius"/>
    </source>
</evidence>
<comment type="similarity">
    <text evidence="2">Belongs to the cation transport ATPase (P-type) (TC 3.A.3) family. Type IB subfamily.</text>
</comment>
<dbReference type="PROSITE" id="PS00154">
    <property type="entry name" value="ATPASE_E1_E2"/>
    <property type="match status" value="1"/>
</dbReference>
<dbReference type="Proteomes" id="UP000058925">
    <property type="component" value="Chromosome"/>
</dbReference>
<dbReference type="EMBL" id="CP012850">
    <property type="protein sequence ID" value="ALI35732.1"/>
    <property type="molecule type" value="Genomic_DNA"/>
</dbReference>
<dbReference type="GO" id="GO:0005524">
    <property type="term" value="F:ATP binding"/>
    <property type="evidence" value="ECO:0007669"/>
    <property type="project" value="InterPro"/>
</dbReference>
<keyword evidence="3 8" id="KW-0812">Transmembrane</keyword>
<dbReference type="GO" id="GO:0015086">
    <property type="term" value="F:cadmium ion transmembrane transporter activity"/>
    <property type="evidence" value="ECO:0007669"/>
    <property type="project" value="TreeGrafter"/>
</dbReference>
<dbReference type="NCBIfam" id="TIGR01525">
    <property type="entry name" value="ATPase-IB_hvy"/>
    <property type="match status" value="1"/>
</dbReference>
<dbReference type="GO" id="GO:0016020">
    <property type="term" value="C:membrane"/>
    <property type="evidence" value="ECO:0007669"/>
    <property type="project" value="UniProtKB-SubCell"/>
</dbReference>
<dbReference type="Gene3D" id="3.40.50.1000">
    <property type="entry name" value="HAD superfamily/HAD-like"/>
    <property type="match status" value="1"/>
</dbReference>
<evidence type="ECO:0000256" key="5">
    <source>
        <dbReference type="ARBA" id="ARBA00022967"/>
    </source>
</evidence>
<evidence type="ECO:0000256" key="6">
    <source>
        <dbReference type="ARBA" id="ARBA00022989"/>
    </source>
</evidence>
<dbReference type="PANTHER" id="PTHR48085">
    <property type="entry name" value="CADMIUM/ZINC-TRANSPORTING ATPASE HMA2-RELATED"/>
    <property type="match status" value="1"/>
</dbReference>
<feature type="transmembrane region" description="Helical" evidence="8">
    <location>
        <begin position="278"/>
        <end position="299"/>
    </location>
</feature>
<dbReference type="SUPFAM" id="SSF81665">
    <property type="entry name" value="Calcium ATPase, transmembrane domain M"/>
    <property type="match status" value="1"/>
</dbReference>
<comment type="subcellular location">
    <subcellularLocation>
        <location evidence="1">Membrane</location>
    </subcellularLocation>
</comment>
<dbReference type="PANTHER" id="PTHR48085:SF5">
    <property type="entry name" value="CADMIUM_ZINC-TRANSPORTING ATPASE HMA4-RELATED"/>
    <property type="match status" value="1"/>
</dbReference>
<organism evidence="10 11">
    <name type="scientific">Candidatus Nitrosocosmicus oleophilus</name>
    <dbReference type="NCBI Taxonomy" id="1353260"/>
    <lineage>
        <taxon>Archaea</taxon>
        <taxon>Nitrososphaerota</taxon>
        <taxon>Nitrososphaeria</taxon>
        <taxon>Nitrososphaerales</taxon>
        <taxon>Nitrososphaeraceae</taxon>
        <taxon>Candidatus Nitrosocosmicus</taxon>
    </lineage>
</organism>
<evidence type="ECO:0000259" key="9">
    <source>
        <dbReference type="Pfam" id="PF00122"/>
    </source>
</evidence>
<dbReference type="InterPro" id="IPR008250">
    <property type="entry name" value="ATPase_P-typ_transduc_dom_A_sf"/>
</dbReference>
<feature type="transmembrane region" description="Helical" evidence="8">
    <location>
        <begin position="56"/>
        <end position="75"/>
    </location>
</feature>
<evidence type="ECO:0000313" key="10">
    <source>
        <dbReference type="EMBL" id="ALI35732.1"/>
    </source>
</evidence>
<evidence type="ECO:0000313" key="11">
    <source>
        <dbReference type="Proteomes" id="UP000058925"/>
    </source>
</evidence>
<keyword evidence="4" id="KW-0479">Metal-binding</keyword>
<proteinExistence type="inferred from homology"/>
<dbReference type="InterPro" id="IPR044492">
    <property type="entry name" value="P_typ_ATPase_HD_dom"/>
</dbReference>
<dbReference type="GO" id="GO:0019829">
    <property type="term" value="F:ATPase-coupled monoatomic cation transmembrane transporter activity"/>
    <property type="evidence" value="ECO:0007669"/>
    <property type="project" value="InterPro"/>
</dbReference>
<accession>A0A654M835</accession>
<dbReference type="InterPro" id="IPR023298">
    <property type="entry name" value="ATPase_P-typ_TM_dom_sf"/>
</dbReference>
<evidence type="ECO:0000256" key="3">
    <source>
        <dbReference type="ARBA" id="ARBA00022692"/>
    </source>
</evidence>
<dbReference type="InterPro" id="IPR001757">
    <property type="entry name" value="P_typ_ATPase"/>
</dbReference>
<reference evidence="11" key="1">
    <citation type="submission" date="2015-10" db="EMBL/GenBank/DDBJ databases">
        <title>Niche specialization of a soil ammonia-oxidizing archaeon, Candidatus Nitrosocosmicus oleophilus.</title>
        <authorList>
            <person name="Jung M.-Y."/>
            <person name="Rhee S.-K."/>
        </authorList>
    </citation>
    <scope>NUCLEOTIDE SEQUENCE [LARGE SCALE GENOMIC DNA]</scope>
    <source>
        <strain evidence="11">MY3</strain>
    </source>
</reference>
<feature type="transmembrane region" description="Helical" evidence="8">
    <location>
        <begin position="87"/>
        <end position="111"/>
    </location>
</feature>
<dbReference type="SUPFAM" id="SSF56784">
    <property type="entry name" value="HAD-like"/>
    <property type="match status" value="1"/>
</dbReference>
<dbReference type="Gene3D" id="3.40.1110.10">
    <property type="entry name" value="Calcium-transporting ATPase, cytoplasmic domain N"/>
    <property type="match status" value="1"/>
</dbReference>
<keyword evidence="5" id="KW-1278">Translocase</keyword>
<dbReference type="Pfam" id="PF00122">
    <property type="entry name" value="E1-E2_ATPase"/>
    <property type="match status" value="1"/>
</dbReference>
<dbReference type="InterPro" id="IPR018303">
    <property type="entry name" value="ATPase_P-typ_P_site"/>
</dbReference>
<keyword evidence="6 8" id="KW-1133">Transmembrane helix</keyword>
<feature type="transmembrane region" description="Helical" evidence="8">
    <location>
        <begin position="609"/>
        <end position="628"/>
    </location>
</feature>
<dbReference type="NCBIfam" id="TIGR01494">
    <property type="entry name" value="ATPase_P-type"/>
    <property type="match status" value="2"/>
</dbReference>
<feature type="domain" description="P-type ATPase A" evidence="9">
    <location>
        <begin position="139"/>
        <end position="237"/>
    </location>
</feature>
<dbReference type="InterPro" id="IPR051014">
    <property type="entry name" value="Cation_Transport_ATPase_IB"/>
</dbReference>
<dbReference type="SFLD" id="SFLDG00002">
    <property type="entry name" value="C1.7:_P-type_atpase_like"/>
    <property type="match status" value="1"/>
</dbReference>
<dbReference type="InterPro" id="IPR059000">
    <property type="entry name" value="ATPase_P-type_domA"/>
</dbReference>
<dbReference type="InterPro" id="IPR023299">
    <property type="entry name" value="ATPase_P-typ_cyto_dom_N"/>
</dbReference>
<dbReference type="SFLD" id="SFLDS00003">
    <property type="entry name" value="Haloacid_Dehalogenase"/>
    <property type="match status" value="1"/>
</dbReference>
<evidence type="ECO:0000256" key="1">
    <source>
        <dbReference type="ARBA" id="ARBA00004370"/>
    </source>
</evidence>
<evidence type="ECO:0000256" key="7">
    <source>
        <dbReference type="ARBA" id="ARBA00023136"/>
    </source>
</evidence>
<sequence length="652" mass="70653">MLDDFVLNKDTVIWIYHKGRLSLSLSKRYPIPIFAIIGLLFGVITHYGFNNAELGHLIWFIVLVIGGLPIIFETIKGLVNGRFVSDIVATLAIITAIVTNEAFPGVIIVIMQSGGKALEDYAFRKATNSLDELMARSPKIAHKKINDQNIEDIDVENIIIGDHLIIRPGDLVPVDGIIISGNAEIDESSITGEPLSKIRQSGEEVFSGTINIGNVFEIKAIRVSEESQYSKIVKLVKNAREEKPPIQRIADKYALLFTPITLAMCGLGWILTQNPQTILAVLVVATPCPLIFATPVAIISGINKASKQSIIVKSGAAIENIERAQVVVFDKTGTITYGVPIVEDVILSNNFGINNKGKKIGFTADDILFKSASLEQMSSHPSAQAITNAGRKKFHNLPLPVNFCEESGLGVKGFINGEHVMVGSPSFIQSQSNMTHTSNLPNLNDDLLKTISYWQNNGKMVILVNIDGTNLGLIMLSDKIREGVVTMIQSLKKSGIKKTIMLTGDSLINAKSIANQVVVDEFKYDLLPEDKVNEVKKLNEKYKSVIMVGDGINDAPALTTATVGIAMGAKGTAISAEAADVVLLVDDITRVSDIIRISKRTIHIVKQSILVGMGLSFLLMVFASFGLIPPSVGALLQEALDIGVILNALRAR</sequence>
<dbReference type="InterPro" id="IPR023214">
    <property type="entry name" value="HAD_sf"/>
</dbReference>
<dbReference type="AlphaFoldDB" id="A0A654M835"/>
<dbReference type="InterPro" id="IPR027256">
    <property type="entry name" value="P-typ_ATPase_IB"/>
</dbReference>
<dbReference type="SUPFAM" id="SSF81653">
    <property type="entry name" value="Calcium ATPase, transduction domain A"/>
    <property type="match status" value="1"/>
</dbReference>
<dbReference type="GO" id="GO:0016887">
    <property type="term" value="F:ATP hydrolysis activity"/>
    <property type="evidence" value="ECO:0007669"/>
    <property type="project" value="InterPro"/>
</dbReference>
<evidence type="ECO:0000256" key="4">
    <source>
        <dbReference type="ARBA" id="ARBA00022723"/>
    </source>
</evidence>
<evidence type="ECO:0000256" key="2">
    <source>
        <dbReference type="ARBA" id="ARBA00006024"/>
    </source>
</evidence>
<dbReference type="Pfam" id="PF00702">
    <property type="entry name" value="Hydrolase"/>
    <property type="match status" value="1"/>
</dbReference>
<dbReference type="KEGG" id="taa:NMY3_01529"/>
<dbReference type="Gene3D" id="2.70.150.10">
    <property type="entry name" value="Calcium-transporting ATPase, cytoplasmic transduction domain A"/>
    <property type="match status" value="1"/>
</dbReference>
<feature type="transmembrane region" description="Helical" evidence="8">
    <location>
        <begin position="29"/>
        <end position="49"/>
    </location>
</feature>
<feature type="transmembrane region" description="Helical" evidence="8">
    <location>
        <begin position="253"/>
        <end position="272"/>
    </location>
</feature>
<dbReference type="GO" id="GO:0046872">
    <property type="term" value="F:metal ion binding"/>
    <property type="evidence" value="ECO:0007669"/>
    <property type="project" value="UniProtKB-KW"/>
</dbReference>
<dbReference type="PRINTS" id="PR00119">
    <property type="entry name" value="CATATPASE"/>
</dbReference>
<dbReference type="SFLD" id="SFLDF00027">
    <property type="entry name" value="p-type_atpase"/>
    <property type="match status" value="1"/>
</dbReference>
<keyword evidence="7 8" id="KW-0472">Membrane</keyword>
<protein>
    <submittedName>
        <fullName evidence="10">Putative cadmium-transporting ATPase</fullName>
    </submittedName>
</protein>